<name>A0A0K1PNE0_9BACT</name>
<accession>A0A0K1PNE0</accession>
<comment type="function">
    <text evidence="6">Sigma factors are initiation factors that promote the attachment of RNA polymerase to specific initiation sites and are then released.</text>
</comment>
<evidence type="ECO:0000256" key="2">
    <source>
        <dbReference type="ARBA" id="ARBA00023015"/>
    </source>
</evidence>
<gene>
    <name evidence="10" type="ORF">AKJ09_01575</name>
</gene>
<dbReference type="GO" id="GO:0003677">
    <property type="term" value="F:DNA binding"/>
    <property type="evidence" value="ECO:0007669"/>
    <property type="project" value="UniProtKB-KW"/>
</dbReference>
<dbReference type="NCBIfam" id="TIGR02937">
    <property type="entry name" value="sigma70-ECF"/>
    <property type="match status" value="1"/>
</dbReference>
<dbReference type="Pfam" id="PF04545">
    <property type="entry name" value="Sigma70_r4"/>
    <property type="match status" value="1"/>
</dbReference>
<sequence length="426" mass="47390">MKASAHAGTASSAQDALQPYLQGLARVPLLTRQGEVELAKRIEFGEQETLRAILTCEAGRAEVARLGKRLRAGTEDVADVTSARDEDESNSDALARERILGLVDVVLRWSRPSKRSTSKPSTPDPRALTAFAEMRLNKVALSKLVRRLRSSLRDAERETAESTDRDELERLRTACADIAEGARISTVARGELVEANLRLVVSVAKRYLRPGLALVDLIQEGNIGLMRAVEKFDYRLGYKFSTYATWWIRQAITRAIADQAHTIRAPVHIVERVSQIARTRRAFVQEYGREPSVTELATTLGLDDERVTVALRAMHQPISLETPVGDDGTAVLGDSIEDGTAVSPLDAAMRARLTEDAERLLSTLSARERKILEMRFGMGEKKEHTLEEIGDAFSLTRERIRQIEAKALAELRRRSQQEAWSALREG</sequence>
<comment type="similarity">
    <text evidence="1 6">Belongs to the sigma-70 factor family.</text>
</comment>
<dbReference type="KEGG" id="llu:AKJ09_01575"/>
<dbReference type="PROSITE" id="PS00716">
    <property type="entry name" value="SIGMA70_2"/>
    <property type="match status" value="1"/>
</dbReference>
<feature type="domain" description="RNA polymerase sigma-70" evidence="9">
    <location>
        <begin position="385"/>
        <end position="411"/>
    </location>
</feature>
<keyword evidence="7" id="KW-0175">Coiled coil</keyword>
<keyword evidence="11" id="KW-1185">Reference proteome</keyword>
<dbReference type="Proteomes" id="UP000064967">
    <property type="component" value="Chromosome"/>
</dbReference>
<evidence type="ECO:0000256" key="6">
    <source>
        <dbReference type="RuleBase" id="RU362124"/>
    </source>
</evidence>
<evidence type="ECO:0000259" key="8">
    <source>
        <dbReference type="PROSITE" id="PS00715"/>
    </source>
</evidence>
<reference evidence="10 11" key="1">
    <citation type="submission" date="2015-08" db="EMBL/GenBank/DDBJ databases">
        <authorList>
            <person name="Babu N.S."/>
            <person name="Beckwith C.J."/>
            <person name="Beseler K.G."/>
            <person name="Brison A."/>
            <person name="Carone J.V."/>
            <person name="Caskin T.P."/>
            <person name="Diamond M."/>
            <person name="Durham M.E."/>
            <person name="Foxe J.M."/>
            <person name="Go M."/>
            <person name="Henderson B.A."/>
            <person name="Jones I.B."/>
            <person name="McGettigan J.A."/>
            <person name="Micheletti S.J."/>
            <person name="Nasrallah M.E."/>
            <person name="Ortiz D."/>
            <person name="Piller C.R."/>
            <person name="Privatt S.R."/>
            <person name="Schneider S.L."/>
            <person name="Sharp S."/>
            <person name="Smith T.C."/>
            <person name="Stanton J.D."/>
            <person name="Ullery H.E."/>
            <person name="Wilson R.J."/>
            <person name="Serrano M.G."/>
            <person name="Buck G."/>
            <person name="Lee V."/>
            <person name="Wang Y."/>
            <person name="Carvalho R."/>
            <person name="Voegtly L."/>
            <person name="Shi R."/>
            <person name="Duckworth R."/>
            <person name="Johnson A."/>
            <person name="Loviza R."/>
            <person name="Walstead R."/>
            <person name="Shah Z."/>
            <person name="Kiflezghi M."/>
            <person name="Wade K."/>
            <person name="Ball S.L."/>
            <person name="Bradley K.W."/>
            <person name="Asai D.J."/>
            <person name="Bowman C.A."/>
            <person name="Russell D.A."/>
            <person name="Pope W.H."/>
            <person name="Jacobs-Sera D."/>
            <person name="Hendrix R.W."/>
            <person name="Hatfull G.F."/>
        </authorList>
    </citation>
    <scope>NUCLEOTIDE SEQUENCE [LARGE SCALE GENOMIC DNA]</scope>
    <source>
        <strain evidence="10 11">DSM 27648</strain>
    </source>
</reference>
<keyword evidence="5 6" id="KW-0804">Transcription</keyword>
<dbReference type="InterPro" id="IPR007627">
    <property type="entry name" value="RNA_pol_sigma70_r2"/>
</dbReference>
<dbReference type="Pfam" id="PF00140">
    <property type="entry name" value="Sigma70_r1_2"/>
    <property type="match status" value="1"/>
</dbReference>
<dbReference type="PRINTS" id="PR00046">
    <property type="entry name" value="SIGMA70FCT"/>
</dbReference>
<evidence type="ECO:0000313" key="10">
    <source>
        <dbReference type="EMBL" id="AKU94911.1"/>
    </source>
</evidence>
<dbReference type="Pfam" id="PF04542">
    <property type="entry name" value="Sigma70_r2"/>
    <property type="match status" value="1"/>
</dbReference>
<keyword evidence="2 6" id="KW-0805">Transcription regulation</keyword>
<evidence type="ECO:0000256" key="4">
    <source>
        <dbReference type="ARBA" id="ARBA00023125"/>
    </source>
</evidence>
<dbReference type="Gene3D" id="1.10.10.10">
    <property type="entry name" value="Winged helix-like DNA-binding domain superfamily/Winged helix DNA-binding domain"/>
    <property type="match status" value="2"/>
</dbReference>
<dbReference type="InterPro" id="IPR036388">
    <property type="entry name" value="WH-like_DNA-bd_sf"/>
</dbReference>
<evidence type="ECO:0000259" key="9">
    <source>
        <dbReference type="PROSITE" id="PS00716"/>
    </source>
</evidence>
<dbReference type="RefSeq" id="WP_146646447.1">
    <property type="nucleotide sequence ID" value="NZ_CP012333.1"/>
</dbReference>
<keyword evidence="4 6" id="KW-0238">DNA-binding</keyword>
<evidence type="ECO:0000256" key="7">
    <source>
        <dbReference type="SAM" id="Coils"/>
    </source>
</evidence>
<dbReference type="InterPro" id="IPR007630">
    <property type="entry name" value="RNA_pol_sigma70_r4"/>
</dbReference>
<dbReference type="PANTHER" id="PTHR30603">
    <property type="entry name" value="RNA POLYMERASE SIGMA FACTOR RPO"/>
    <property type="match status" value="1"/>
</dbReference>
<evidence type="ECO:0000256" key="3">
    <source>
        <dbReference type="ARBA" id="ARBA00023082"/>
    </source>
</evidence>
<dbReference type="InterPro" id="IPR013325">
    <property type="entry name" value="RNA_pol_sigma_r2"/>
</dbReference>
<organism evidence="10 11">
    <name type="scientific">Labilithrix luteola</name>
    <dbReference type="NCBI Taxonomy" id="1391654"/>
    <lineage>
        <taxon>Bacteria</taxon>
        <taxon>Pseudomonadati</taxon>
        <taxon>Myxococcota</taxon>
        <taxon>Polyangia</taxon>
        <taxon>Polyangiales</taxon>
        <taxon>Labilitrichaceae</taxon>
        <taxon>Labilithrix</taxon>
    </lineage>
</organism>
<dbReference type="SUPFAM" id="SSF88946">
    <property type="entry name" value="Sigma2 domain of RNA polymerase sigma factors"/>
    <property type="match status" value="1"/>
</dbReference>
<dbReference type="FunFam" id="1.10.601.10:FF:000001">
    <property type="entry name" value="RNA polymerase sigma factor SigA"/>
    <property type="match status" value="1"/>
</dbReference>
<dbReference type="OrthoDB" id="9809557at2"/>
<dbReference type="PATRIC" id="fig|1391654.3.peg.1589"/>
<dbReference type="InterPro" id="IPR014284">
    <property type="entry name" value="RNA_pol_sigma-70_dom"/>
</dbReference>
<dbReference type="GO" id="GO:0016987">
    <property type="term" value="F:sigma factor activity"/>
    <property type="evidence" value="ECO:0007669"/>
    <property type="project" value="UniProtKB-KW"/>
</dbReference>
<feature type="coiled-coil region" evidence="7">
    <location>
        <begin position="138"/>
        <end position="165"/>
    </location>
</feature>
<dbReference type="AlphaFoldDB" id="A0A0K1PNE0"/>
<dbReference type="CDD" id="cd06171">
    <property type="entry name" value="Sigma70_r4"/>
    <property type="match status" value="1"/>
</dbReference>
<dbReference type="PROSITE" id="PS00715">
    <property type="entry name" value="SIGMA70_1"/>
    <property type="match status" value="1"/>
</dbReference>
<dbReference type="InterPro" id="IPR000943">
    <property type="entry name" value="RNA_pol_sigma70"/>
</dbReference>
<dbReference type="InterPro" id="IPR007624">
    <property type="entry name" value="RNA_pol_sigma70_r3"/>
</dbReference>
<keyword evidence="3 6" id="KW-0731">Sigma factor</keyword>
<dbReference type="PANTHER" id="PTHR30603:SF60">
    <property type="entry name" value="RNA POLYMERASE SIGMA FACTOR RPOD"/>
    <property type="match status" value="1"/>
</dbReference>
<dbReference type="InterPro" id="IPR009042">
    <property type="entry name" value="RNA_pol_sigma70_r1_2"/>
</dbReference>
<dbReference type="Gene3D" id="1.10.601.10">
    <property type="entry name" value="RNA Polymerase Primary Sigma Factor"/>
    <property type="match status" value="2"/>
</dbReference>
<evidence type="ECO:0000256" key="5">
    <source>
        <dbReference type="ARBA" id="ARBA00023163"/>
    </source>
</evidence>
<proteinExistence type="inferred from homology"/>
<feature type="domain" description="RNA polymerase sigma-70" evidence="8">
    <location>
        <begin position="216"/>
        <end position="229"/>
    </location>
</feature>
<protein>
    <recommendedName>
        <fullName evidence="6">RNA polymerase sigma factor</fullName>
    </recommendedName>
</protein>
<dbReference type="STRING" id="1391654.AKJ09_01575"/>
<dbReference type="InterPro" id="IPR013324">
    <property type="entry name" value="RNA_pol_sigma_r3/r4-like"/>
</dbReference>
<dbReference type="InterPro" id="IPR050239">
    <property type="entry name" value="Sigma-70_RNA_pol_init_factors"/>
</dbReference>
<evidence type="ECO:0000256" key="1">
    <source>
        <dbReference type="ARBA" id="ARBA00007788"/>
    </source>
</evidence>
<dbReference type="GO" id="GO:0006352">
    <property type="term" value="P:DNA-templated transcription initiation"/>
    <property type="evidence" value="ECO:0007669"/>
    <property type="project" value="InterPro"/>
</dbReference>
<dbReference type="EMBL" id="CP012333">
    <property type="protein sequence ID" value="AKU94911.1"/>
    <property type="molecule type" value="Genomic_DNA"/>
</dbReference>
<evidence type="ECO:0000313" key="11">
    <source>
        <dbReference type="Proteomes" id="UP000064967"/>
    </source>
</evidence>
<dbReference type="Pfam" id="PF04539">
    <property type="entry name" value="Sigma70_r3"/>
    <property type="match status" value="1"/>
</dbReference>
<dbReference type="SUPFAM" id="SSF88659">
    <property type="entry name" value="Sigma3 and sigma4 domains of RNA polymerase sigma factors"/>
    <property type="match status" value="2"/>
</dbReference>